<dbReference type="GO" id="GO:0016020">
    <property type="term" value="C:membrane"/>
    <property type="evidence" value="ECO:0007669"/>
    <property type="project" value="UniProtKB-SubCell"/>
</dbReference>
<dbReference type="AlphaFoldDB" id="A0A4U0UFH1"/>
<reference evidence="7 8" key="1">
    <citation type="submission" date="2017-03" db="EMBL/GenBank/DDBJ databases">
        <title>Genomes of endolithic fungi from Antarctica.</title>
        <authorList>
            <person name="Coleine C."/>
            <person name="Masonjones S."/>
            <person name="Stajich J.E."/>
        </authorList>
    </citation>
    <scope>NUCLEOTIDE SEQUENCE [LARGE SCALE GENOMIC DNA]</scope>
    <source>
        <strain evidence="7 8">CCFEE 6315</strain>
    </source>
</reference>
<dbReference type="Gene3D" id="1.20.1740.10">
    <property type="entry name" value="Amino acid/polyamine transporter I"/>
    <property type="match status" value="1"/>
</dbReference>
<keyword evidence="5 6" id="KW-0472">Membrane</keyword>
<keyword evidence="4 6" id="KW-1133">Transmembrane helix</keyword>
<proteinExistence type="predicted"/>
<dbReference type="OrthoDB" id="3257095at2759"/>
<evidence type="ECO:0000256" key="5">
    <source>
        <dbReference type="ARBA" id="ARBA00023136"/>
    </source>
</evidence>
<evidence type="ECO:0000256" key="4">
    <source>
        <dbReference type="ARBA" id="ARBA00022989"/>
    </source>
</evidence>
<comment type="caution">
    <text evidence="7">The sequence shown here is derived from an EMBL/GenBank/DDBJ whole genome shotgun (WGS) entry which is preliminary data.</text>
</comment>
<sequence length="162" mass="17531">MPVLSTCVFCVADLDTTLSASTGSPVVSVFKQSTGSTAGAIGLTSILLVLLLIISISSMALTTRQTFAFARDNSMVLSSWIAQINVRFGVRLNAVLFTMAFSLLMSLINPSSTMAFKCFPVCFTRRADDDVHAFDRLRADEAAERASVTASTLENRARECWC</sequence>
<feature type="transmembrane region" description="Helical" evidence="6">
    <location>
        <begin position="88"/>
        <end position="108"/>
    </location>
</feature>
<dbReference type="Pfam" id="PF13520">
    <property type="entry name" value="AA_permease_2"/>
    <property type="match status" value="1"/>
</dbReference>
<evidence type="ECO:0000256" key="3">
    <source>
        <dbReference type="ARBA" id="ARBA00022692"/>
    </source>
</evidence>
<dbReference type="PANTHER" id="PTHR45649:SF14">
    <property type="entry name" value="GABA PERMEASE"/>
    <property type="match status" value="1"/>
</dbReference>
<keyword evidence="2" id="KW-0813">Transport</keyword>
<name>A0A4U0UFH1_9PEZI</name>
<organism evidence="7 8">
    <name type="scientific">Salinomyces thailandicus</name>
    <dbReference type="NCBI Taxonomy" id="706561"/>
    <lineage>
        <taxon>Eukaryota</taxon>
        <taxon>Fungi</taxon>
        <taxon>Dikarya</taxon>
        <taxon>Ascomycota</taxon>
        <taxon>Pezizomycotina</taxon>
        <taxon>Dothideomycetes</taxon>
        <taxon>Dothideomycetidae</taxon>
        <taxon>Mycosphaerellales</taxon>
        <taxon>Teratosphaeriaceae</taxon>
        <taxon>Salinomyces</taxon>
    </lineage>
</organism>
<evidence type="ECO:0000313" key="8">
    <source>
        <dbReference type="Proteomes" id="UP000308549"/>
    </source>
</evidence>
<dbReference type="EMBL" id="NAJL01000001">
    <property type="protein sequence ID" value="TKA34194.1"/>
    <property type="molecule type" value="Genomic_DNA"/>
</dbReference>
<dbReference type="GO" id="GO:0022857">
    <property type="term" value="F:transmembrane transporter activity"/>
    <property type="evidence" value="ECO:0007669"/>
    <property type="project" value="InterPro"/>
</dbReference>
<evidence type="ECO:0000313" key="7">
    <source>
        <dbReference type="EMBL" id="TKA34194.1"/>
    </source>
</evidence>
<keyword evidence="3 6" id="KW-0812">Transmembrane</keyword>
<protein>
    <submittedName>
        <fullName evidence="7">Uncharacterized protein</fullName>
    </submittedName>
</protein>
<gene>
    <name evidence="7" type="ORF">B0A50_00174</name>
</gene>
<comment type="subcellular location">
    <subcellularLocation>
        <location evidence="1">Membrane</location>
        <topology evidence="1">Multi-pass membrane protein</topology>
    </subcellularLocation>
</comment>
<keyword evidence="8" id="KW-1185">Reference proteome</keyword>
<evidence type="ECO:0000256" key="1">
    <source>
        <dbReference type="ARBA" id="ARBA00004141"/>
    </source>
</evidence>
<dbReference type="InterPro" id="IPR002293">
    <property type="entry name" value="AA/rel_permease1"/>
</dbReference>
<dbReference type="PANTHER" id="PTHR45649">
    <property type="entry name" value="AMINO-ACID PERMEASE BAT1"/>
    <property type="match status" value="1"/>
</dbReference>
<evidence type="ECO:0000256" key="2">
    <source>
        <dbReference type="ARBA" id="ARBA00022448"/>
    </source>
</evidence>
<evidence type="ECO:0000256" key="6">
    <source>
        <dbReference type="SAM" id="Phobius"/>
    </source>
</evidence>
<accession>A0A4U0UFH1</accession>
<dbReference type="Proteomes" id="UP000308549">
    <property type="component" value="Unassembled WGS sequence"/>
</dbReference>
<feature type="transmembrane region" description="Helical" evidence="6">
    <location>
        <begin position="36"/>
        <end position="61"/>
    </location>
</feature>